<evidence type="ECO:0000256" key="4">
    <source>
        <dbReference type="ARBA" id="ARBA00022821"/>
    </source>
</evidence>
<feature type="domain" description="Disease resistance N-terminal" evidence="5">
    <location>
        <begin position="11"/>
        <end position="106"/>
    </location>
</feature>
<feature type="domain" description="R13L1/DRL21-like LRR repeat region" evidence="6">
    <location>
        <begin position="269"/>
        <end position="392"/>
    </location>
</feature>
<keyword evidence="8" id="KW-1185">Reference proteome</keyword>
<dbReference type="Gene3D" id="3.80.10.10">
    <property type="entry name" value="Ribonuclease Inhibitor"/>
    <property type="match status" value="2"/>
</dbReference>
<name>A0AA87ZUU4_FICCA</name>
<dbReference type="Pfam" id="PF13855">
    <property type="entry name" value="LRR_8"/>
    <property type="match status" value="1"/>
</dbReference>
<organism evidence="7 8">
    <name type="scientific">Ficus carica</name>
    <name type="common">Common fig</name>
    <dbReference type="NCBI Taxonomy" id="3494"/>
    <lineage>
        <taxon>Eukaryota</taxon>
        <taxon>Viridiplantae</taxon>
        <taxon>Streptophyta</taxon>
        <taxon>Embryophyta</taxon>
        <taxon>Tracheophyta</taxon>
        <taxon>Spermatophyta</taxon>
        <taxon>Magnoliopsida</taxon>
        <taxon>eudicotyledons</taxon>
        <taxon>Gunneridae</taxon>
        <taxon>Pentapetalae</taxon>
        <taxon>rosids</taxon>
        <taxon>fabids</taxon>
        <taxon>Rosales</taxon>
        <taxon>Moraceae</taxon>
        <taxon>Ficeae</taxon>
        <taxon>Ficus</taxon>
    </lineage>
</organism>
<dbReference type="Pfam" id="PF25019">
    <property type="entry name" value="LRR_R13L1-DRL21"/>
    <property type="match status" value="1"/>
</dbReference>
<dbReference type="SMART" id="SM00369">
    <property type="entry name" value="LRR_TYP"/>
    <property type="match status" value="3"/>
</dbReference>
<dbReference type="AlphaFoldDB" id="A0AA87ZUU4"/>
<accession>A0AA87ZUU4</accession>
<dbReference type="EMBL" id="BTGU01000009">
    <property type="protein sequence ID" value="GMN39180.1"/>
    <property type="molecule type" value="Genomic_DNA"/>
</dbReference>
<dbReference type="PANTHER" id="PTHR47186">
    <property type="entry name" value="LEUCINE-RICH REPEAT-CONTAINING PROTEIN 57"/>
    <property type="match status" value="1"/>
</dbReference>
<dbReference type="InterPro" id="IPR032675">
    <property type="entry name" value="LRR_dom_sf"/>
</dbReference>
<dbReference type="SUPFAM" id="SSF52058">
    <property type="entry name" value="L domain-like"/>
    <property type="match status" value="1"/>
</dbReference>
<evidence type="ECO:0000259" key="6">
    <source>
        <dbReference type="Pfam" id="PF25019"/>
    </source>
</evidence>
<evidence type="ECO:0008006" key="9">
    <source>
        <dbReference type="Google" id="ProtNLM"/>
    </source>
</evidence>
<keyword evidence="4" id="KW-0611">Plant defense</keyword>
<evidence type="ECO:0000256" key="1">
    <source>
        <dbReference type="ARBA" id="ARBA00022614"/>
    </source>
</evidence>
<evidence type="ECO:0000256" key="2">
    <source>
        <dbReference type="ARBA" id="ARBA00022737"/>
    </source>
</evidence>
<keyword evidence="2" id="KW-0677">Repeat</keyword>
<keyword evidence="1" id="KW-0433">Leucine-rich repeat</keyword>
<proteinExistence type="predicted"/>
<evidence type="ECO:0000313" key="8">
    <source>
        <dbReference type="Proteomes" id="UP001187192"/>
    </source>
</evidence>
<evidence type="ECO:0000313" key="7">
    <source>
        <dbReference type="EMBL" id="GMN39180.1"/>
    </source>
</evidence>
<dbReference type="GO" id="GO:0000166">
    <property type="term" value="F:nucleotide binding"/>
    <property type="evidence" value="ECO:0007669"/>
    <property type="project" value="UniProtKB-KW"/>
</dbReference>
<protein>
    <recommendedName>
        <fullName evidence="9">Rx N-terminal domain-containing protein</fullName>
    </recommendedName>
</protein>
<dbReference type="InterPro" id="IPR001611">
    <property type="entry name" value="Leu-rich_rpt"/>
</dbReference>
<dbReference type="PANTHER" id="PTHR47186:SF18">
    <property type="entry name" value="RX N-TERMINAL DOMAIN-CONTAINING PROTEIN"/>
    <property type="match status" value="1"/>
</dbReference>
<keyword evidence="3" id="KW-0547">Nucleotide-binding</keyword>
<dbReference type="InterPro" id="IPR041118">
    <property type="entry name" value="Rx_N"/>
</dbReference>
<comment type="caution">
    <text evidence="7">The sequence shown here is derived from an EMBL/GenBank/DDBJ whole genome shotgun (WGS) entry which is preliminary data.</text>
</comment>
<dbReference type="Pfam" id="PF18052">
    <property type="entry name" value="Rx_N"/>
    <property type="match status" value="1"/>
</dbReference>
<dbReference type="GO" id="GO:0006952">
    <property type="term" value="P:defense response"/>
    <property type="evidence" value="ECO:0007669"/>
    <property type="project" value="UniProtKB-KW"/>
</dbReference>
<evidence type="ECO:0000256" key="3">
    <source>
        <dbReference type="ARBA" id="ARBA00022741"/>
    </source>
</evidence>
<dbReference type="Gene3D" id="1.20.5.4130">
    <property type="match status" value="1"/>
</dbReference>
<dbReference type="Proteomes" id="UP001187192">
    <property type="component" value="Unassembled WGS sequence"/>
</dbReference>
<gene>
    <name evidence="7" type="ORF">TIFTF001_008420</name>
</gene>
<dbReference type="InterPro" id="IPR003591">
    <property type="entry name" value="Leu-rich_rpt_typical-subtyp"/>
</dbReference>
<dbReference type="InterPro" id="IPR056789">
    <property type="entry name" value="LRR_R13L1-DRL21"/>
</dbReference>
<sequence>MAAELVGGALLSASLQYLFERIGSPEVLAYLRGKSKRSDFDELLRKFKTALKSVTAVLDDAEQKQMRNKSVEIWLEELQDAFYDADDLLDEIETDALQLKEEAESTATSRKTRHLACATAMKEERLKLVSKATHLRTFIMLNYCIISEDELFLKLRYLRVLSLSFPLITQLPDSIGRELRHLRYLDLSFSSINMLPESVCMLYNLQTLKLYDCRELTKLPTDFHRLVNLRYLDVGGTNQITEMPTQMGKLKSLQRLSTFIVGRGSGTRIGELGELSDLRGKLHIQNLQNIVEVEDASEAKLRDKKYLEELEFEWAYKTNNSEHERDVLDHLLPGTTLKKLQIVRYGGFKFPNWLGDQLFNNIVDIYLSRCTDCNSLPPLGQLPSLKYLEILNFHGVSRVGSEFFGNSSSFASLEILEFSAMLNWEEWSIPFDDAEAFPNLRRLSISNCEKLTGDLPRFLPSLTELFISYCPLLASPLPAMPVVSTLSLVYCGKLSGYDVLGSFGCLQHLRICKSLASTTCRSLPTTLKKLDFNGCEKIEFPLLHSCYLPNLTELHIKYCGKFITSGMSWNSRRLPNLTRLTIWKCKFENSYDSFPKEGLLPTTITKLGIYYLDWLKTLNSKGLQQLTALTSLSVNYCRNLHAITNEGLPPSLQHLKIDGCPLLEEKCEREKGECWNKISYVPEIYFNGELIS</sequence>
<reference evidence="7" key="1">
    <citation type="submission" date="2023-07" db="EMBL/GenBank/DDBJ databases">
        <title>draft genome sequence of fig (Ficus carica).</title>
        <authorList>
            <person name="Takahashi T."/>
            <person name="Nishimura K."/>
        </authorList>
    </citation>
    <scope>NUCLEOTIDE SEQUENCE</scope>
</reference>
<evidence type="ECO:0000259" key="5">
    <source>
        <dbReference type="Pfam" id="PF18052"/>
    </source>
</evidence>